<dbReference type="InterPro" id="IPR036390">
    <property type="entry name" value="WH_DNA-bd_sf"/>
</dbReference>
<feature type="compositionally biased region" description="Polar residues" evidence="1">
    <location>
        <begin position="349"/>
        <end position="359"/>
    </location>
</feature>
<dbReference type="AlphaFoldDB" id="A0A1Y2F0Y6"/>
<dbReference type="Proteomes" id="UP000193685">
    <property type="component" value="Unassembled WGS sequence"/>
</dbReference>
<keyword evidence="3" id="KW-1185">Reference proteome</keyword>
<feature type="region of interest" description="Disordered" evidence="1">
    <location>
        <begin position="300"/>
        <end position="483"/>
    </location>
</feature>
<feature type="compositionally biased region" description="Basic and acidic residues" evidence="1">
    <location>
        <begin position="471"/>
        <end position="483"/>
    </location>
</feature>
<evidence type="ECO:0000313" key="3">
    <source>
        <dbReference type="Proteomes" id="UP000193685"/>
    </source>
</evidence>
<feature type="compositionally biased region" description="Low complexity" evidence="1">
    <location>
        <begin position="450"/>
        <end position="467"/>
    </location>
</feature>
<name>A0A1Y2F0Y6_PROLT</name>
<evidence type="ECO:0000313" key="2">
    <source>
        <dbReference type="EMBL" id="ORY77006.1"/>
    </source>
</evidence>
<dbReference type="SUPFAM" id="SSF46785">
    <property type="entry name" value="Winged helix' DNA-binding domain"/>
    <property type="match status" value="1"/>
</dbReference>
<gene>
    <name evidence="2" type="ORF">BCR37DRAFT_415361</name>
</gene>
<evidence type="ECO:0008006" key="4">
    <source>
        <dbReference type="Google" id="ProtNLM"/>
    </source>
</evidence>
<protein>
    <recommendedName>
        <fullName evidence="4">RNA polymerase II elongation factor ELL N-terminal domain-containing protein</fullName>
    </recommendedName>
</protein>
<dbReference type="OrthoDB" id="2587563at2759"/>
<accession>A0A1Y2F0Y6</accession>
<feature type="region of interest" description="Disordered" evidence="1">
    <location>
        <begin position="59"/>
        <end position="90"/>
    </location>
</feature>
<feature type="compositionally biased region" description="Polar residues" evidence="1">
    <location>
        <begin position="320"/>
        <end position="338"/>
    </location>
</feature>
<sequence>MLGQERFPFSIAPESAALEVYKCPRTTQEHLDLVGRVSHKVTVRRELADTITDKLKSRNAEAKAAKEGRSVQQLEVDPLSRNKQNARLPRSITPVGVAKGRQSPFLQARKSPLLVASSPKPNAVPLKTKLIQILAIGASSADELCGKLRTTFEVLQPLLTEVARQVDSEWVLRDSFYAQVKVWDWRHCTTAERTQVVSRATQAFDSLKLPASATARLKLVHPEKRNAMSDLEMSDTSPLALNPPINAASVTSGTILSGTEHDKKKPTTANGILSAGKLAKKRKLDVASASSRITPEVTVSDIDLPSDRRTKRSEDASSKVEVSSKTAQSSKASNVANTDKTREKGSALRNRSTSRSRLQTFERKAPSVTSSSGDSLEDALAASNRTSSITSTSTDRSVLSISTAKTSVSGRSPAEKKKPDKALSTSVASVPKKASIFDSKRTDANKARQTSGASSSAPFATATTTTVSKRKASELQDDKADESVKRAKMATDLFELARQYKSQYPEYQALHAQVYVQKVADEALKAKFVKMHNDMKTWKQLLWAQSDGQRNAMANH</sequence>
<comment type="caution">
    <text evidence="2">The sequence shown here is derived from an EMBL/GenBank/DDBJ whole genome shotgun (WGS) entry which is preliminary data.</text>
</comment>
<dbReference type="STRING" id="56484.A0A1Y2F0Y6"/>
<dbReference type="Gene3D" id="1.10.10.2670">
    <property type="entry name" value="E3 ubiquitin-protein ligase"/>
    <property type="match status" value="1"/>
</dbReference>
<dbReference type="EMBL" id="MCFI01000021">
    <property type="protein sequence ID" value="ORY77006.1"/>
    <property type="molecule type" value="Genomic_DNA"/>
</dbReference>
<evidence type="ECO:0000256" key="1">
    <source>
        <dbReference type="SAM" id="MobiDB-lite"/>
    </source>
</evidence>
<feature type="compositionally biased region" description="Basic and acidic residues" evidence="1">
    <location>
        <begin position="59"/>
        <end position="69"/>
    </location>
</feature>
<organism evidence="2 3">
    <name type="scientific">Protomyces lactucae-debilis</name>
    <dbReference type="NCBI Taxonomy" id="2754530"/>
    <lineage>
        <taxon>Eukaryota</taxon>
        <taxon>Fungi</taxon>
        <taxon>Dikarya</taxon>
        <taxon>Ascomycota</taxon>
        <taxon>Taphrinomycotina</taxon>
        <taxon>Taphrinomycetes</taxon>
        <taxon>Taphrinales</taxon>
        <taxon>Protomycetaceae</taxon>
        <taxon>Protomyces</taxon>
    </lineage>
</organism>
<dbReference type="RefSeq" id="XP_040722846.1">
    <property type="nucleotide sequence ID" value="XM_040872280.1"/>
</dbReference>
<dbReference type="InterPro" id="IPR042065">
    <property type="entry name" value="E3_ELL-like"/>
</dbReference>
<feature type="compositionally biased region" description="Polar residues" evidence="1">
    <location>
        <begin position="395"/>
        <end position="410"/>
    </location>
</feature>
<dbReference type="GeneID" id="63788879"/>
<reference evidence="2 3" key="1">
    <citation type="submission" date="2016-07" db="EMBL/GenBank/DDBJ databases">
        <title>Pervasive Adenine N6-methylation of Active Genes in Fungi.</title>
        <authorList>
            <consortium name="DOE Joint Genome Institute"/>
            <person name="Mondo S.J."/>
            <person name="Dannebaum R.O."/>
            <person name="Kuo R.C."/>
            <person name="Labutti K."/>
            <person name="Haridas S."/>
            <person name="Kuo A."/>
            <person name="Salamov A."/>
            <person name="Ahrendt S.R."/>
            <person name="Lipzen A."/>
            <person name="Sullivan W."/>
            <person name="Andreopoulos W.B."/>
            <person name="Clum A."/>
            <person name="Lindquist E."/>
            <person name="Daum C."/>
            <person name="Ramamoorthy G.K."/>
            <person name="Gryganskyi A."/>
            <person name="Culley D."/>
            <person name="Magnuson J.K."/>
            <person name="James T.Y."/>
            <person name="O'Malley M.A."/>
            <person name="Stajich J.E."/>
            <person name="Spatafora J.W."/>
            <person name="Visel A."/>
            <person name="Grigoriev I.V."/>
        </authorList>
    </citation>
    <scope>NUCLEOTIDE SEQUENCE [LARGE SCALE GENOMIC DNA]</scope>
    <source>
        <strain evidence="2 3">12-1054</strain>
    </source>
</reference>
<feature type="compositionally biased region" description="Basic and acidic residues" evidence="1">
    <location>
        <begin position="305"/>
        <end position="318"/>
    </location>
</feature>
<dbReference type="OMA" id="SEERMEF"/>
<proteinExistence type="predicted"/>